<gene>
    <name evidence="1" type="ORF">HD601_001213</name>
</gene>
<comment type="caution">
    <text evidence="1">The sequence shown here is derived from an EMBL/GenBank/DDBJ whole genome shotgun (WGS) entry which is preliminary data.</text>
</comment>
<sequence length="243" mass="27444">MVTAPALYAARVRHTRYERVRRTFGYRTYLWLVDVDDLPRLPRPLRALAAFRARDHFAGSAPTIRAGLESWLATRGMTLDGGRVLMLANAAVLGYVFNPITVFWCLGAGGETVCVVTEVHNTYGGRHAYVLRPDEQDRATTAKELYVSPFFPVDGSYAMTVPRPGRRLRLSVTLTRPGPDGDRLAFAASLTGRRRPATVPHLFRLLLRHPWAPLRVTALIRWQGIRLWLRRVPVVPRPQGEPR</sequence>
<evidence type="ECO:0000313" key="1">
    <source>
        <dbReference type="EMBL" id="MBB5786638.1"/>
    </source>
</evidence>
<dbReference type="AlphaFoldDB" id="A0A7W9GMY9"/>
<reference evidence="1 2" key="1">
    <citation type="submission" date="2020-08" db="EMBL/GenBank/DDBJ databases">
        <title>Sequencing the genomes of 1000 actinobacteria strains.</title>
        <authorList>
            <person name="Klenk H.-P."/>
        </authorList>
    </citation>
    <scope>NUCLEOTIDE SEQUENCE [LARGE SCALE GENOMIC DNA]</scope>
    <source>
        <strain evidence="1 2">DSM 102122</strain>
    </source>
</reference>
<keyword evidence="2" id="KW-1185">Reference proteome</keyword>
<protein>
    <submittedName>
        <fullName evidence="1">DUF1365 family protein</fullName>
    </submittedName>
</protein>
<evidence type="ECO:0000313" key="2">
    <source>
        <dbReference type="Proteomes" id="UP000542813"/>
    </source>
</evidence>
<accession>A0A7W9GMY9</accession>
<name>A0A7W9GMY9_9ACTN</name>
<dbReference type="PANTHER" id="PTHR33973">
    <property type="entry name" value="OS07G0153300 PROTEIN"/>
    <property type="match status" value="1"/>
</dbReference>
<organism evidence="1 2">
    <name type="scientific">Jiangella mangrovi</name>
    <dbReference type="NCBI Taxonomy" id="1524084"/>
    <lineage>
        <taxon>Bacteria</taxon>
        <taxon>Bacillati</taxon>
        <taxon>Actinomycetota</taxon>
        <taxon>Actinomycetes</taxon>
        <taxon>Jiangellales</taxon>
        <taxon>Jiangellaceae</taxon>
        <taxon>Jiangella</taxon>
    </lineage>
</organism>
<dbReference type="PANTHER" id="PTHR33973:SF4">
    <property type="entry name" value="OS07G0153300 PROTEIN"/>
    <property type="match status" value="1"/>
</dbReference>
<dbReference type="EMBL" id="JACHMM010000001">
    <property type="protein sequence ID" value="MBB5786638.1"/>
    <property type="molecule type" value="Genomic_DNA"/>
</dbReference>
<proteinExistence type="predicted"/>
<dbReference type="Pfam" id="PF07103">
    <property type="entry name" value="DUF1365"/>
    <property type="match status" value="1"/>
</dbReference>
<dbReference type="Proteomes" id="UP000542813">
    <property type="component" value="Unassembled WGS sequence"/>
</dbReference>
<dbReference type="InterPro" id="IPR010775">
    <property type="entry name" value="DUF1365"/>
</dbReference>